<evidence type="ECO:0000256" key="1">
    <source>
        <dbReference type="SAM" id="Coils"/>
    </source>
</evidence>
<keyword evidence="4" id="KW-1185">Reference proteome</keyword>
<comment type="caution">
    <text evidence="2">The sequence shown here is derived from an EMBL/GenBank/DDBJ whole genome shotgun (WGS) entry which is preliminary data.</text>
</comment>
<organism evidence="2">
    <name type="scientific">Hexamita inflata</name>
    <dbReference type="NCBI Taxonomy" id="28002"/>
    <lineage>
        <taxon>Eukaryota</taxon>
        <taxon>Metamonada</taxon>
        <taxon>Diplomonadida</taxon>
        <taxon>Hexamitidae</taxon>
        <taxon>Hexamitinae</taxon>
        <taxon>Hexamita</taxon>
    </lineage>
</organism>
<protein>
    <submittedName>
        <fullName evidence="3">Hypothetical_protein</fullName>
    </submittedName>
</protein>
<reference evidence="2" key="1">
    <citation type="submission" date="2023-06" db="EMBL/GenBank/DDBJ databases">
        <authorList>
            <person name="Kurt Z."/>
        </authorList>
    </citation>
    <scope>NUCLEOTIDE SEQUENCE</scope>
</reference>
<accession>A0AA86RR14</accession>
<proteinExistence type="predicted"/>
<gene>
    <name evidence="2" type="ORF">HINF_LOCUS64132</name>
    <name evidence="3" type="ORF">HINF_LOCUS7232</name>
</gene>
<keyword evidence="1" id="KW-0175">Coiled coil</keyword>
<dbReference type="EMBL" id="CAXDID020000015">
    <property type="protein sequence ID" value="CAL5982642.1"/>
    <property type="molecule type" value="Genomic_DNA"/>
</dbReference>
<evidence type="ECO:0000313" key="2">
    <source>
        <dbReference type="EMBL" id="CAI9976487.1"/>
    </source>
</evidence>
<sequence>MQRSFQNSTPDVEQSKYQDYDTIVIRAPIKDVDTYETKDSLLQNTAIYYREIVRDLVNSNIISEKQLKKYQSQGFIESVELRKSINEIKDKYNNELIIFKNTLMSKQQCIQEQENSIKQLEAQLLESKQQLEAQQKDFKDDQQQQQLTQFKQEQQLLQEHKKQSEQMINQIAFLREENINLSSKNKALQDKYDVDKNEFTQHIQILKQQLDSLQSQFNALQNKHDILINADINTSFQQSIKLQGLFKIKIPMSKFADCKKLGNQVLMQHKMNQLSHVRNQMFYFKGQMEDLQLILQQKQDLINQLIFTRDQFKEENSRLLFKNTEQQNQLHLLNCQQTPDNCQTLVKIVEQQQNEIQRFKNCIYKYKSNLNSPNNSQQLPELKGNAQMMSKFIESGKRSPCVLSADEFKTLVQLHNVKK</sequence>
<evidence type="ECO:0000313" key="3">
    <source>
        <dbReference type="EMBL" id="CAL5982642.1"/>
    </source>
</evidence>
<dbReference type="EMBL" id="CATOUU010001174">
    <property type="protein sequence ID" value="CAI9976487.1"/>
    <property type="molecule type" value="Genomic_DNA"/>
</dbReference>
<dbReference type="AlphaFoldDB" id="A0AA86RR14"/>
<feature type="coiled-coil region" evidence="1">
    <location>
        <begin position="103"/>
        <end position="230"/>
    </location>
</feature>
<dbReference type="Proteomes" id="UP001642409">
    <property type="component" value="Unassembled WGS sequence"/>
</dbReference>
<name>A0AA86RR14_9EUKA</name>
<evidence type="ECO:0000313" key="4">
    <source>
        <dbReference type="Proteomes" id="UP001642409"/>
    </source>
</evidence>
<reference evidence="3 4" key="2">
    <citation type="submission" date="2024-07" db="EMBL/GenBank/DDBJ databases">
        <authorList>
            <person name="Akdeniz Z."/>
        </authorList>
    </citation>
    <scope>NUCLEOTIDE SEQUENCE [LARGE SCALE GENOMIC DNA]</scope>
</reference>